<keyword evidence="3" id="KW-0804">Transcription</keyword>
<evidence type="ECO:0000256" key="1">
    <source>
        <dbReference type="ARBA" id="ARBA00023015"/>
    </source>
</evidence>
<proteinExistence type="predicted"/>
<dbReference type="InterPro" id="IPR002577">
    <property type="entry name" value="HTH_HxlR"/>
</dbReference>
<keyword evidence="1" id="KW-0805">Transcription regulation</keyword>
<organism evidence="6 7">
    <name type="scientific">Actinoallomurus spadix</name>
    <dbReference type="NCBI Taxonomy" id="79912"/>
    <lineage>
        <taxon>Bacteria</taxon>
        <taxon>Bacillati</taxon>
        <taxon>Actinomycetota</taxon>
        <taxon>Actinomycetes</taxon>
        <taxon>Streptosporangiales</taxon>
        <taxon>Thermomonosporaceae</taxon>
        <taxon>Actinoallomurus</taxon>
    </lineage>
</organism>
<feature type="domain" description="HTH hxlR-type" evidence="5">
    <location>
        <begin position="35"/>
        <end position="132"/>
    </location>
</feature>
<reference evidence="7" key="1">
    <citation type="journal article" date="2019" name="Int. J. Syst. Evol. Microbiol.">
        <title>The Global Catalogue of Microorganisms (GCM) 10K type strain sequencing project: providing services to taxonomists for standard genome sequencing and annotation.</title>
        <authorList>
            <consortium name="The Broad Institute Genomics Platform"/>
            <consortium name="The Broad Institute Genome Sequencing Center for Infectious Disease"/>
            <person name="Wu L."/>
            <person name="Ma J."/>
        </authorList>
    </citation>
    <scope>NUCLEOTIDE SEQUENCE [LARGE SCALE GENOMIC DNA]</scope>
    <source>
        <strain evidence="7">JCM 3146</strain>
    </source>
</reference>
<dbReference type="Proteomes" id="UP001501822">
    <property type="component" value="Unassembled WGS sequence"/>
</dbReference>
<dbReference type="InterPro" id="IPR036390">
    <property type="entry name" value="WH_DNA-bd_sf"/>
</dbReference>
<dbReference type="Gene3D" id="1.10.10.10">
    <property type="entry name" value="Winged helix-like DNA-binding domain superfamily/Winged helix DNA-binding domain"/>
    <property type="match status" value="1"/>
</dbReference>
<feature type="compositionally biased region" description="Basic and acidic residues" evidence="4">
    <location>
        <begin position="174"/>
        <end position="187"/>
    </location>
</feature>
<evidence type="ECO:0000313" key="6">
    <source>
        <dbReference type="EMBL" id="GAA0358579.1"/>
    </source>
</evidence>
<sequence length="187" mass="21029">MRGRPAEPAVPALFDETRRPTLGFVLHRTYDDQNCSIARALEIVGERWTLLIIRDAFEGVRRFDDFQADLGVARNVLADRLGRLCDEGILRRHRYQERPDRYEYRLTRKGVGLWPAMMSLLLWGDEHYAVDGSPVVLIHHGCTGRLTPALTCSECGVAMGPADVEPRPGPGARPTDRIVRQARDAPA</sequence>
<feature type="region of interest" description="Disordered" evidence="4">
    <location>
        <begin position="163"/>
        <end position="187"/>
    </location>
</feature>
<dbReference type="PANTHER" id="PTHR33204:SF18">
    <property type="entry name" value="TRANSCRIPTIONAL REGULATORY PROTEIN"/>
    <property type="match status" value="1"/>
</dbReference>
<name>A0ABN0XAD1_9ACTN</name>
<accession>A0ABN0XAD1</accession>
<dbReference type="SUPFAM" id="SSF46785">
    <property type="entry name" value="Winged helix' DNA-binding domain"/>
    <property type="match status" value="1"/>
</dbReference>
<dbReference type="PROSITE" id="PS51118">
    <property type="entry name" value="HTH_HXLR"/>
    <property type="match status" value="1"/>
</dbReference>
<dbReference type="Pfam" id="PF01638">
    <property type="entry name" value="HxlR"/>
    <property type="match status" value="1"/>
</dbReference>
<keyword evidence="7" id="KW-1185">Reference proteome</keyword>
<comment type="caution">
    <text evidence="6">The sequence shown here is derived from an EMBL/GenBank/DDBJ whole genome shotgun (WGS) entry which is preliminary data.</text>
</comment>
<protein>
    <recommendedName>
        <fullName evidence="5">HTH hxlR-type domain-containing protein</fullName>
    </recommendedName>
</protein>
<dbReference type="InterPro" id="IPR036388">
    <property type="entry name" value="WH-like_DNA-bd_sf"/>
</dbReference>
<evidence type="ECO:0000313" key="7">
    <source>
        <dbReference type="Proteomes" id="UP001501822"/>
    </source>
</evidence>
<gene>
    <name evidence="6" type="ORF">GCM10010151_55320</name>
</gene>
<evidence type="ECO:0000256" key="3">
    <source>
        <dbReference type="ARBA" id="ARBA00023163"/>
    </source>
</evidence>
<evidence type="ECO:0000256" key="2">
    <source>
        <dbReference type="ARBA" id="ARBA00023125"/>
    </source>
</evidence>
<dbReference type="EMBL" id="BAAABM010000053">
    <property type="protein sequence ID" value="GAA0358579.1"/>
    <property type="molecule type" value="Genomic_DNA"/>
</dbReference>
<dbReference type="PANTHER" id="PTHR33204">
    <property type="entry name" value="TRANSCRIPTIONAL REGULATOR, MARR FAMILY"/>
    <property type="match status" value="1"/>
</dbReference>
<evidence type="ECO:0000259" key="5">
    <source>
        <dbReference type="PROSITE" id="PS51118"/>
    </source>
</evidence>
<keyword evidence="2" id="KW-0238">DNA-binding</keyword>
<evidence type="ECO:0000256" key="4">
    <source>
        <dbReference type="SAM" id="MobiDB-lite"/>
    </source>
</evidence>